<dbReference type="RefSeq" id="WP_253669742.1">
    <property type="nucleotide sequence ID" value="NZ_JAMTCP010000011.1"/>
</dbReference>
<keyword evidence="8" id="KW-1185">Reference proteome</keyword>
<dbReference type="Pfam" id="PF00440">
    <property type="entry name" value="TetR_N"/>
    <property type="match status" value="1"/>
</dbReference>
<dbReference type="Pfam" id="PF13977">
    <property type="entry name" value="TetR_C_6"/>
    <property type="match status" value="1"/>
</dbReference>
<accession>A0ABT1HTI1</accession>
<name>A0ABT1HTI1_STRSD</name>
<dbReference type="Proteomes" id="UP001205311">
    <property type="component" value="Unassembled WGS sequence"/>
</dbReference>
<comment type="caution">
    <text evidence="7">The sequence shown here is derived from an EMBL/GenBank/DDBJ whole genome shotgun (WGS) entry which is preliminary data.</text>
</comment>
<protein>
    <submittedName>
        <fullName evidence="7">Transcriptional regulator, TetR family</fullName>
    </submittedName>
</protein>
<feature type="DNA-binding region" description="H-T-H motif" evidence="5">
    <location>
        <begin position="33"/>
        <end position="52"/>
    </location>
</feature>
<evidence type="ECO:0000256" key="4">
    <source>
        <dbReference type="ARBA" id="ARBA00023163"/>
    </source>
</evidence>
<dbReference type="EMBL" id="JAMTCP010000011">
    <property type="protein sequence ID" value="MCP2258828.1"/>
    <property type="molecule type" value="Genomic_DNA"/>
</dbReference>
<dbReference type="SUPFAM" id="SSF48498">
    <property type="entry name" value="Tetracyclin repressor-like, C-terminal domain"/>
    <property type="match status" value="1"/>
</dbReference>
<dbReference type="InterPro" id="IPR036271">
    <property type="entry name" value="Tet_transcr_reg_TetR-rel_C_sf"/>
</dbReference>
<sequence>MRTVDPVRHEAKRRHILGAAAACFARKGFERSTVADICAAAGISSGSLFHYFPTKRAIFSAIFEQDGRDNRARLAAVADADDPWEAVLSVVDDLARPLEDPAMAGLAIEVAAHASRDADFAALLARNDRELAEGLAELLRRAAAEGRTDGSVDPATAASWIVALVDALYGRASANPDFVLADELSTLHLILRRFLRVTGDE</sequence>
<organism evidence="7 8">
    <name type="scientific">Streptoalloteichus tenebrarius (strain ATCC 17920 / DSM 40477 / JCM 4838 / CBS 697.72 / NBRC 16177 / NCIMB 11028 / NRRL B-12390 / A12253. 1 / ISP 5477)</name>
    <name type="common">Streptomyces tenebrarius</name>
    <dbReference type="NCBI Taxonomy" id="1933"/>
    <lineage>
        <taxon>Bacteria</taxon>
        <taxon>Bacillati</taxon>
        <taxon>Actinomycetota</taxon>
        <taxon>Actinomycetes</taxon>
        <taxon>Pseudonocardiales</taxon>
        <taxon>Pseudonocardiaceae</taxon>
        <taxon>Streptoalloteichus</taxon>
    </lineage>
</organism>
<keyword evidence="2" id="KW-0805">Transcription regulation</keyword>
<dbReference type="PROSITE" id="PS01081">
    <property type="entry name" value="HTH_TETR_1"/>
    <property type="match status" value="1"/>
</dbReference>
<dbReference type="SUPFAM" id="SSF46689">
    <property type="entry name" value="Homeodomain-like"/>
    <property type="match status" value="1"/>
</dbReference>
<evidence type="ECO:0000256" key="2">
    <source>
        <dbReference type="ARBA" id="ARBA00023015"/>
    </source>
</evidence>
<dbReference type="PROSITE" id="PS50977">
    <property type="entry name" value="HTH_TETR_2"/>
    <property type="match status" value="1"/>
</dbReference>
<reference evidence="7 8" key="1">
    <citation type="submission" date="2022-06" db="EMBL/GenBank/DDBJ databases">
        <title>Genomic Encyclopedia of Archaeal and Bacterial Type Strains, Phase II (KMG-II): from individual species to whole genera.</title>
        <authorList>
            <person name="Goeker M."/>
        </authorList>
    </citation>
    <scope>NUCLEOTIDE SEQUENCE [LARGE SCALE GENOMIC DNA]</scope>
    <source>
        <strain evidence="7 8">DSM 40477</strain>
    </source>
</reference>
<feature type="domain" description="HTH tetR-type" evidence="6">
    <location>
        <begin position="10"/>
        <end position="70"/>
    </location>
</feature>
<evidence type="ECO:0000259" key="6">
    <source>
        <dbReference type="PROSITE" id="PS50977"/>
    </source>
</evidence>
<dbReference type="PRINTS" id="PR00455">
    <property type="entry name" value="HTHTETR"/>
</dbReference>
<evidence type="ECO:0000313" key="8">
    <source>
        <dbReference type="Proteomes" id="UP001205311"/>
    </source>
</evidence>
<dbReference type="InterPro" id="IPR001647">
    <property type="entry name" value="HTH_TetR"/>
</dbReference>
<evidence type="ECO:0000256" key="3">
    <source>
        <dbReference type="ARBA" id="ARBA00023125"/>
    </source>
</evidence>
<keyword evidence="3 5" id="KW-0238">DNA-binding</keyword>
<proteinExistence type="predicted"/>
<evidence type="ECO:0000313" key="7">
    <source>
        <dbReference type="EMBL" id="MCP2258828.1"/>
    </source>
</evidence>
<keyword evidence="1" id="KW-0678">Repressor</keyword>
<evidence type="ECO:0000256" key="5">
    <source>
        <dbReference type="PROSITE-ProRule" id="PRU00335"/>
    </source>
</evidence>
<dbReference type="PANTHER" id="PTHR47506:SF1">
    <property type="entry name" value="HTH-TYPE TRANSCRIPTIONAL REGULATOR YJDC"/>
    <property type="match status" value="1"/>
</dbReference>
<dbReference type="InterPro" id="IPR023772">
    <property type="entry name" value="DNA-bd_HTH_TetR-type_CS"/>
</dbReference>
<gene>
    <name evidence="7" type="ORF">LX15_002526</name>
</gene>
<evidence type="ECO:0000256" key="1">
    <source>
        <dbReference type="ARBA" id="ARBA00022491"/>
    </source>
</evidence>
<dbReference type="InterPro" id="IPR009057">
    <property type="entry name" value="Homeodomain-like_sf"/>
</dbReference>
<keyword evidence="4" id="KW-0804">Transcription</keyword>
<dbReference type="Gene3D" id="1.10.357.10">
    <property type="entry name" value="Tetracycline Repressor, domain 2"/>
    <property type="match status" value="1"/>
</dbReference>
<dbReference type="PANTHER" id="PTHR47506">
    <property type="entry name" value="TRANSCRIPTIONAL REGULATORY PROTEIN"/>
    <property type="match status" value="1"/>
</dbReference>
<dbReference type="InterPro" id="IPR039538">
    <property type="entry name" value="BetI_C"/>
</dbReference>